<dbReference type="InterPro" id="IPR011761">
    <property type="entry name" value="ATP-grasp"/>
</dbReference>
<name>A0A1N7IT06_9BACL</name>
<gene>
    <name evidence="3" type="ORF">SAMN05421790_101336</name>
</gene>
<dbReference type="InterPro" id="IPR026838">
    <property type="entry name" value="YheC/D"/>
</dbReference>
<keyword evidence="1" id="KW-0067">ATP-binding</keyword>
<keyword evidence="4" id="KW-1185">Reference proteome</keyword>
<sequence>MKHTVIRSKMKKTKPLMNDPIVSRHVPKTDWFRASTLRRMLRSYSTVYIKPDIGRKGNGVIRVKRLNSSKYEISYKRTIKKIPTKKLVSEVKKRLHPRKKYLVQQGIEFATYRRRPFDVRLVLQKPLNRWLVTLMTAKVAPRKNSLVTNIAKGGKDHHVLKTLRGIDQRLNTLETLRELVDVSHQIVQVLNSRFPLQIVGLDMGIDKRGKIWFIEANTKPDCQGLENLDRKLYKKYREAKKLIRKRR</sequence>
<evidence type="ECO:0000313" key="4">
    <source>
        <dbReference type="Proteomes" id="UP000186795"/>
    </source>
</evidence>
<dbReference type="GO" id="GO:0005524">
    <property type="term" value="F:ATP binding"/>
    <property type="evidence" value="ECO:0007669"/>
    <property type="project" value="UniProtKB-UniRule"/>
</dbReference>
<proteinExistence type="predicted"/>
<dbReference type="RefSeq" id="WP_076523002.1">
    <property type="nucleotide sequence ID" value="NZ_CP048103.1"/>
</dbReference>
<dbReference type="OrthoDB" id="7869153at2"/>
<dbReference type="PROSITE" id="PS50975">
    <property type="entry name" value="ATP_GRASP"/>
    <property type="match status" value="1"/>
</dbReference>
<accession>A0A1N7IT06</accession>
<dbReference type="Proteomes" id="UP000186795">
    <property type="component" value="Unassembled WGS sequence"/>
</dbReference>
<organism evidence="3 4">
    <name type="scientific">Kroppenstedtia eburnea</name>
    <dbReference type="NCBI Taxonomy" id="714067"/>
    <lineage>
        <taxon>Bacteria</taxon>
        <taxon>Bacillati</taxon>
        <taxon>Bacillota</taxon>
        <taxon>Bacilli</taxon>
        <taxon>Bacillales</taxon>
        <taxon>Thermoactinomycetaceae</taxon>
        <taxon>Kroppenstedtia</taxon>
    </lineage>
</organism>
<dbReference type="AlphaFoldDB" id="A0A1N7IT06"/>
<evidence type="ECO:0000256" key="1">
    <source>
        <dbReference type="PROSITE-ProRule" id="PRU00409"/>
    </source>
</evidence>
<dbReference type="EMBL" id="FTOD01000001">
    <property type="protein sequence ID" value="SIS40239.1"/>
    <property type="molecule type" value="Genomic_DNA"/>
</dbReference>
<reference evidence="4" key="1">
    <citation type="submission" date="2017-01" db="EMBL/GenBank/DDBJ databases">
        <authorList>
            <person name="Varghese N."/>
            <person name="Submissions S."/>
        </authorList>
    </citation>
    <scope>NUCLEOTIDE SEQUENCE [LARGE SCALE GENOMIC DNA]</scope>
    <source>
        <strain evidence="4">DSM 45196</strain>
    </source>
</reference>
<evidence type="ECO:0000313" key="3">
    <source>
        <dbReference type="EMBL" id="SIS40239.1"/>
    </source>
</evidence>
<keyword evidence="1" id="KW-0547">Nucleotide-binding</keyword>
<dbReference type="GO" id="GO:0046872">
    <property type="term" value="F:metal ion binding"/>
    <property type="evidence" value="ECO:0007669"/>
    <property type="project" value="InterPro"/>
</dbReference>
<dbReference type="Pfam" id="PF14398">
    <property type="entry name" value="ATPgrasp_YheCD"/>
    <property type="match status" value="1"/>
</dbReference>
<dbReference type="SUPFAM" id="SSF56059">
    <property type="entry name" value="Glutathione synthetase ATP-binding domain-like"/>
    <property type="match status" value="1"/>
</dbReference>
<protein>
    <submittedName>
        <fullName evidence="3">YheC/D like ATP-grasp</fullName>
    </submittedName>
</protein>
<feature type="domain" description="ATP-grasp" evidence="2">
    <location>
        <begin position="18"/>
        <end position="247"/>
    </location>
</feature>
<evidence type="ECO:0000259" key="2">
    <source>
        <dbReference type="PROSITE" id="PS50975"/>
    </source>
</evidence>
<dbReference type="Gene3D" id="3.30.470.20">
    <property type="entry name" value="ATP-grasp fold, B domain"/>
    <property type="match status" value="1"/>
</dbReference>